<evidence type="ECO:0000256" key="1">
    <source>
        <dbReference type="ARBA" id="ARBA00012452"/>
    </source>
</evidence>
<dbReference type="SUPFAM" id="SSF47616">
    <property type="entry name" value="GST C-terminal domain-like"/>
    <property type="match status" value="1"/>
</dbReference>
<dbReference type="Gene3D" id="1.20.1050.10">
    <property type="match status" value="1"/>
</dbReference>
<dbReference type="EMBL" id="CP159253">
    <property type="protein sequence ID" value="XCG47945.1"/>
    <property type="molecule type" value="Genomic_DNA"/>
</dbReference>
<accession>A0AAU8CNP5</accession>
<dbReference type="Pfam" id="PF00043">
    <property type="entry name" value="GST_C"/>
    <property type="match status" value="1"/>
</dbReference>
<dbReference type="PROSITE" id="PS50405">
    <property type="entry name" value="GST_CTER"/>
    <property type="match status" value="1"/>
</dbReference>
<dbReference type="InterPro" id="IPR040079">
    <property type="entry name" value="Glutathione_S-Trfase"/>
</dbReference>
<dbReference type="Gene3D" id="3.40.30.10">
    <property type="entry name" value="Glutaredoxin"/>
    <property type="match status" value="1"/>
</dbReference>
<evidence type="ECO:0000313" key="5">
    <source>
        <dbReference type="EMBL" id="XCG47945.1"/>
    </source>
</evidence>
<dbReference type="InterPro" id="IPR010987">
    <property type="entry name" value="Glutathione-S-Trfase_C-like"/>
</dbReference>
<dbReference type="InterPro" id="IPR004046">
    <property type="entry name" value="GST_C"/>
</dbReference>
<feature type="domain" description="GST C-terminal" evidence="4">
    <location>
        <begin position="86"/>
        <end position="212"/>
    </location>
</feature>
<keyword evidence="2" id="KW-0808">Transferase</keyword>
<dbReference type="Pfam" id="PF13417">
    <property type="entry name" value="GST_N_3"/>
    <property type="match status" value="1"/>
</dbReference>
<gene>
    <name evidence="5" type="ORF">ABVK50_22215</name>
</gene>
<dbReference type="PROSITE" id="PS50404">
    <property type="entry name" value="GST_NTER"/>
    <property type="match status" value="1"/>
</dbReference>
<dbReference type="GO" id="GO:0043295">
    <property type="term" value="F:glutathione binding"/>
    <property type="evidence" value="ECO:0007669"/>
    <property type="project" value="TreeGrafter"/>
</dbReference>
<name>A0AAU8CNP5_9HYPH</name>
<dbReference type="PANTHER" id="PTHR43900:SF3">
    <property type="entry name" value="GLUTATHIONE S-TRANSFERASE RHO"/>
    <property type="match status" value="1"/>
</dbReference>
<evidence type="ECO:0000259" key="4">
    <source>
        <dbReference type="PROSITE" id="PS50405"/>
    </source>
</evidence>
<organism evidence="5">
    <name type="scientific">Mesorhizobium sp. WSM2240</name>
    <dbReference type="NCBI Taxonomy" id="3228851"/>
    <lineage>
        <taxon>Bacteria</taxon>
        <taxon>Pseudomonadati</taxon>
        <taxon>Pseudomonadota</taxon>
        <taxon>Alphaproteobacteria</taxon>
        <taxon>Hyphomicrobiales</taxon>
        <taxon>Phyllobacteriaceae</taxon>
        <taxon>Mesorhizobium</taxon>
    </lineage>
</organism>
<protein>
    <recommendedName>
        <fullName evidence="1">glutathione transferase</fullName>
        <ecNumber evidence="1">2.5.1.18</ecNumber>
    </recommendedName>
</protein>
<dbReference type="InterPro" id="IPR004045">
    <property type="entry name" value="Glutathione_S-Trfase_N"/>
</dbReference>
<evidence type="ECO:0000259" key="3">
    <source>
        <dbReference type="PROSITE" id="PS50404"/>
    </source>
</evidence>
<dbReference type="InterPro" id="IPR036249">
    <property type="entry name" value="Thioredoxin-like_sf"/>
</dbReference>
<sequence>MTIKLYGYSYSVYLRIVRMTMLEKGVVWSHVEVDPFAEEILPDYIALNPFGRVPTLDHDGFVLYETTAITRYIDEMFAGPSLQAEAPRQRARMNQIIAIADSYGYWPMVRQVFSQRVFNAQRRTPDEAVIAEGLARSRKVLAALESLAGGGDFLIGDRLTLADLHLGAMVAYFTAADEGAAALGDYPKLGAWWAAFENRKSLAETDPGLPGD</sequence>
<dbReference type="CDD" id="cd00299">
    <property type="entry name" value="GST_C_family"/>
    <property type="match status" value="1"/>
</dbReference>
<dbReference type="GO" id="GO:0005737">
    <property type="term" value="C:cytoplasm"/>
    <property type="evidence" value="ECO:0007669"/>
    <property type="project" value="TreeGrafter"/>
</dbReference>
<dbReference type="GO" id="GO:0004364">
    <property type="term" value="F:glutathione transferase activity"/>
    <property type="evidence" value="ECO:0007669"/>
    <property type="project" value="UniProtKB-EC"/>
</dbReference>
<dbReference type="AlphaFoldDB" id="A0AAU8CNP5"/>
<feature type="domain" description="GST N-terminal" evidence="3">
    <location>
        <begin position="1"/>
        <end position="81"/>
    </location>
</feature>
<dbReference type="SFLD" id="SFLDS00019">
    <property type="entry name" value="Glutathione_Transferase_(cytos"/>
    <property type="match status" value="1"/>
</dbReference>
<dbReference type="SUPFAM" id="SSF52833">
    <property type="entry name" value="Thioredoxin-like"/>
    <property type="match status" value="1"/>
</dbReference>
<dbReference type="EC" id="2.5.1.18" evidence="1"/>
<dbReference type="PANTHER" id="PTHR43900">
    <property type="entry name" value="GLUTATHIONE S-TRANSFERASE RHO"/>
    <property type="match status" value="1"/>
</dbReference>
<reference evidence="5" key="1">
    <citation type="submission" date="2024-06" db="EMBL/GenBank/DDBJ databases">
        <title>Mesorhizobium karijinii sp. nov., a symbiont of the iconic Swainsona formosa from arid Australia.</title>
        <authorList>
            <person name="Hill Y.J."/>
            <person name="Watkin E.L.J."/>
            <person name="O'Hara G.W."/>
            <person name="Terpolilli J."/>
            <person name="Tye M.L."/>
            <person name="Kohlmeier M.G."/>
        </authorList>
    </citation>
    <scope>NUCLEOTIDE SEQUENCE</scope>
    <source>
        <strain evidence="5">WSM2240</strain>
    </source>
</reference>
<dbReference type="RefSeq" id="WP_353644516.1">
    <property type="nucleotide sequence ID" value="NZ_CP159253.1"/>
</dbReference>
<dbReference type="InterPro" id="IPR036282">
    <property type="entry name" value="Glutathione-S-Trfase_C_sf"/>
</dbReference>
<proteinExistence type="predicted"/>
<evidence type="ECO:0000256" key="2">
    <source>
        <dbReference type="ARBA" id="ARBA00022679"/>
    </source>
</evidence>
<dbReference type="SFLD" id="SFLDG00358">
    <property type="entry name" value="Main_(cytGST)"/>
    <property type="match status" value="1"/>
</dbReference>